<feature type="domain" description="Nudix hydrolase" evidence="3">
    <location>
        <begin position="45"/>
        <end position="187"/>
    </location>
</feature>
<dbReference type="RefSeq" id="WP_193866891.1">
    <property type="nucleotide sequence ID" value="NZ_JADEYR010000022.1"/>
</dbReference>
<proteinExistence type="inferred from homology"/>
<organism evidence="4 5">
    <name type="scientific">Brachybacterium epidermidis</name>
    <dbReference type="NCBI Taxonomy" id="2781983"/>
    <lineage>
        <taxon>Bacteria</taxon>
        <taxon>Bacillati</taxon>
        <taxon>Actinomycetota</taxon>
        <taxon>Actinomycetes</taxon>
        <taxon>Micrococcales</taxon>
        <taxon>Dermabacteraceae</taxon>
        <taxon>Brachybacterium</taxon>
    </lineage>
</organism>
<keyword evidence="2" id="KW-0378">Hydrolase</keyword>
<dbReference type="PANTHER" id="PTHR43736">
    <property type="entry name" value="ADP-RIBOSE PYROPHOSPHATASE"/>
    <property type="match status" value="1"/>
</dbReference>
<protein>
    <submittedName>
        <fullName evidence="4">NUDIX domain-containing protein</fullName>
    </submittedName>
</protein>
<dbReference type="Proteomes" id="UP000644727">
    <property type="component" value="Unassembled WGS sequence"/>
</dbReference>
<evidence type="ECO:0000256" key="1">
    <source>
        <dbReference type="ARBA" id="ARBA00005582"/>
    </source>
</evidence>
<sequence length="197" mass="21392">MTAPPEPALQQVRAARSAATGARIARQYESLLQQNPQAVYRDGGPVHLTASAIVVDAPGEHVALVWHRKGQFWVQPGGHLEPGETSLEAAALREVAEETGVHEVQRIGPGPAVLHQHHLAAAFGSCRAHWDVQYLLRTPRPAAATPLRPSEESPEVIWAPWPLLAGARSRQRSLPAGTVADLEETLELLGTWAARHW</sequence>
<dbReference type="InterPro" id="IPR020476">
    <property type="entry name" value="Nudix_hydrolase"/>
</dbReference>
<accession>A0ABR9W5D1</accession>
<evidence type="ECO:0000313" key="5">
    <source>
        <dbReference type="Proteomes" id="UP000644727"/>
    </source>
</evidence>
<dbReference type="CDD" id="cd03674">
    <property type="entry name" value="NUDIX_Hydrolase"/>
    <property type="match status" value="1"/>
</dbReference>
<dbReference type="PRINTS" id="PR00502">
    <property type="entry name" value="NUDIXFAMILY"/>
</dbReference>
<evidence type="ECO:0000313" key="4">
    <source>
        <dbReference type="EMBL" id="MBE9405160.1"/>
    </source>
</evidence>
<evidence type="ECO:0000259" key="3">
    <source>
        <dbReference type="PROSITE" id="PS51462"/>
    </source>
</evidence>
<comment type="caution">
    <text evidence="4">The sequence shown here is derived from an EMBL/GenBank/DDBJ whole genome shotgun (WGS) entry which is preliminary data.</text>
</comment>
<dbReference type="PROSITE" id="PS51462">
    <property type="entry name" value="NUDIX"/>
    <property type="match status" value="1"/>
</dbReference>
<dbReference type="InterPro" id="IPR000086">
    <property type="entry name" value="NUDIX_hydrolase_dom"/>
</dbReference>
<dbReference type="EMBL" id="JADEYR010000022">
    <property type="protein sequence ID" value="MBE9405160.1"/>
    <property type="molecule type" value="Genomic_DNA"/>
</dbReference>
<comment type="similarity">
    <text evidence="1">Belongs to the Nudix hydrolase family.</text>
</comment>
<keyword evidence="5" id="KW-1185">Reference proteome</keyword>
<dbReference type="InterPro" id="IPR015797">
    <property type="entry name" value="NUDIX_hydrolase-like_dom_sf"/>
</dbReference>
<dbReference type="PANTHER" id="PTHR43736:SF1">
    <property type="entry name" value="DIHYDRONEOPTERIN TRIPHOSPHATE DIPHOSPHATASE"/>
    <property type="match status" value="1"/>
</dbReference>
<gene>
    <name evidence="4" type="ORF">IOE58_13575</name>
</gene>
<name>A0ABR9W5D1_9MICO</name>
<evidence type="ECO:0000256" key="2">
    <source>
        <dbReference type="ARBA" id="ARBA00022801"/>
    </source>
</evidence>
<dbReference type="SUPFAM" id="SSF55811">
    <property type="entry name" value="Nudix"/>
    <property type="match status" value="1"/>
</dbReference>
<dbReference type="Pfam" id="PF00293">
    <property type="entry name" value="NUDIX"/>
    <property type="match status" value="1"/>
</dbReference>
<reference evidence="4 5" key="1">
    <citation type="submission" date="2020-10" db="EMBL/GenBank/DDBJ databases">
        <title>Draft genome and description of Brachybacterium epidermidis sp nov.</title>
        <authorList>
            <person name="Boxberger M."/>
            <person name="La Scola B."/>
        </authorList>
    </citation>
    <scope>NUCLEOTIDE SEQUENCE [LARGE SCALE GENOMIC DNA]</scope>
    <source>
        <strain evidence="4 5">Marseille-Q2903</strain>
    </source>
</reference>
<dbReference type="Gene3D" id="3.90.79.10">
    <property type="entry name" value="Nucleoside Triphosphate Pyrophosphohydrolase"/>
    <property type="match status" value="1"/>
</dbReference>